<evidence type="ECO:0000256" key="5">
    <source>
        <dbReference type="ARBA" id="ARBA00023141"/>
    </source>
</evidence>
<evidence type="ECO:0000256" key="3">
    <source>
        <dbReference type="ARBA" id="ARBA00013036"/>
    </source>
</evidence>
<keyword evidence="7" id="KW-0521">NADP</keyword>
<keyword evidence="7" id="KW-0285">Flavoprotein</keyword>
<dbReference type="RefSeq" id="WP_015709387.1">
    <property type="nucleotide sequence ID" value="NC_015578.1"/>
</dbReference>
<dbReference type="HOGENOM" id="CLU_034547_0_2_12"/>
<dbReference type="PROSITE" id="PS00788">
    <property type="entry name" value="CHORISMATE_SYNTHASE_2"/>
    <property type="match status" value="1"/>
</dbReference>
<dbReference type="InterPro" id="IPR020541">
    <property type="entry name" value="Chorismate_synthase_CS"/>
</dbReference>
<dbReference type="InterPro" id="IPR035904">
    <property type="entry name" value="Chorismate_synth_AroC_sf"/>
</dbReference>
<feature type="binding site" evidence="7">
    <location>
        <position position="320"/>
    </location>
    <ligand>
        <name>FMN</name>
        <dbReference type="ChEBI" id="CHEBI:58210"/>
    </ligand>
</feature>
<comment type="catalytic activity">
    <reaction evidence="7 8">
        <text>5-O-(1-carboxyvinyl)-3-phosphoshikimate = chorismate + phosphate</text>
        <dbReference type="Rhea" id="RHEA:21020"/>
        <dbReference type="ChEBI" id="CHEBI:29748"/>
        <dbReference type="ChEBI" id="CHEBI:43474"/>
        <dbReference type="ChEBI" id="CHEBI:57701"/>
        <dbReference type="EC" id="4.2.3.5"/>
    </reaction>
</comment>
<evidence type="ECO:0000256" key="8">
    <source>
        <dbReference type="RuleBase" id="RU000605"/>
    </source>
</evidence>
<dbReference type="AlphaFoldDB" id="F5YK45"/>
<feature type="binding site" evidence="7">
    <location>
        <begin position="335"/>
        <end position="339"/>
    </location>
    <ligand>
        <name>FMN</name>
        <dbReference type="ChEBI" id="CHEBI:58210"/>
    </ligand>
</feature>
<feature type="binding site" evidence="7">
    <location>
        <position position="361"/>
    </location>
    <ligand>
        <name>FMN</name>
        <dbReference type="ChEBI" id="CHEBI:58210"/>
    </ligand>
</feature>
<keyword evidence="6 7" id="KW-0456">Lyase</keyword>
<dbReference type="PANTHER" id="PTHR21085:SF0">
    <property type="entry name" value="CHORISMATE SYNTHASE"/>
    <property type="match status" value="1"/>
</dbReference>
<evidence type="ECO:0000256" key="4">
    <source>
        <dbReference type="ARBA" id="ARBA00022605"/>
    </source>
</evidence>
<comment type="function">
    <text evidence="7">Catalyzes the anti-1,4-elimination of the C-3 phosphate and the C-6 proR hydrogen from 5-enolpyruvylshikimate-3-phosphate (EPSP) to yield chorismate, which is the branch point compound that serves as the starting substrate for the three terminal pathways of aromatic amino acid biosynthesis. This reaction introduces a second double bond into the aromatic ring system.</text>
</comment>
<dbReference type="GO" id="GO:0009423">
    <property type="term" value="P:chorismate biosynthetic process"/>
    <property type="evidence" value="ECO:0007669"/>
    <property type="project" value="UniProtKB-UniRule"/>
</dbReference>
<protein>
    <recommendedName>
        <fullName evidence="3 7">Chorismate synthase</fullName>
        <shortName evidence="7">CS</shortName>
        <ecNumber evidence="3 7">4.2.3.5</ecNumber>
    </recommendedName>
    <alternativeName>
        <fullName evidence="7">5-enolpyruvylshikimate-3-phosphate phospholyase</fullName>
    </alternativeName>
</protein>
<comment type="pathway">
    <text evidence="1 7 8">Metabolic intermediate biosynthesis; chorismate biosynthesis; chorismate from D-erythrose 4-phosphate and phosphoenolpyruvate: step 7/7.</text>
</comment>
<dbReference type="Proteomes" id="UP000009223">
    <property type="component" value="Chromosome"/>
</dbReference>
<dbReference type="Pfam" id="PF01264">
    <property type="entry name" value="Chorismate_synt"/>
    <property type="match status" value="1"/>
</dbReference>
<comment type="similarity">
    <text evidence="2 7 8">Belongs to the chorismate synthase family.</text>
</comment>
<proteinExistence type="inferred from homology"/>
<feature type="binding site" evidence="7">
    <location>
        <begin position="125"/>
        <end position="127"/>
    </location>
    <ligand>
        <name>FMN</name>
        <dbReference type="ChEBI" id="CHEBI:58210"/>
    </ligand>
</feature>
<dbReference type="GO" id="GO:0005829">
    <property type="term" value="C:cytosol"/>
    <property type="evidence" value="ECO:0007669"/>
    <property type="project" value="TreeGrafter"/>
</dbReference>
<dbReference type="Gene3D" id="3.60.150.10">
    <property type="entry name" value="Chorismate synthase AroC"/>
    <property type="match status" value="1"/>
</dbReference>
<keyword evidence="7" id="KW-0274">FAD</keyword>
<reference evidence="11" key="1">
    <citation type="submission" date="2009-12" db="EMBL/GenBank/DDBJ databases">
        <title>Complete sequence of Treponema primitia strain ZAS-2.</title>
        <authorList>
            <person name="Tetu S.G."/>
            <person name="Matson E."/>
            <person name="Ren Q."/>
            <person name="Seshadri R."/>
            <person name="Elbourne L."/>
            <person name="Hassan K.A."/>
            <person name="Durkin A."/>
            <person name="Radune D."/>
            <person name="Mohamoud Y."/>
            <person name="Shay R."/>
            <person name="Jin S."/>
            <person name="Zhang X."/>
            <person name="Lucey K."/>
            <person name="Ballor N.R."/>
            <person name="Ottesen E."/>
            <person name="Rosenthal R."/>
            <person name="Allen A."/>
            <person name="Leadbetter J.R."/>
            <person name="Paulsen I.T."/>
        </authorList>
    </citation>
    <scope>NUCLEOTIDE SEQUENCE [LARGE SCALE GENOMIC DNA]</scope>
    <source>
        <strain evidence="11">ATCC BAA-887 / DSM 12427 / ZAS-2</strain>
    </source>
</reference>
<dbReference type="PANTHER" id="PTHR21085">
    <property type="entry name" value="CHORISMATE SYNTHASE"/>
    <property type="match status" value="1"/>
</dbReference>
<dbReference type="CDD" id="cd07304">
    <property type="entry name" value="Chorismate_synthase"/>
    <property type="match status" value="1"/>
</dbReference>
<dbReference type="GO" id="GO:0010181">
    <property type="term" value="F:FMN binding"/>
    <property type="evidence" value="ECO:0007669"/>
    <property type="project" value="TreeGrafter"/>
</dbReference>
<dbReference type="UniPathway" id="UPA00053">
    <property type="reaction ID" value="UER00090"/>
</dbReference>
<feature type="region of interest" description="Disordered" evidence="9">
    <location>
        <begin position="45"/>
        <end position="66"/>
    </location>
</feature>
<evidence type="ECO:0000256" key="6">
    <source>
        <dbReference type="ARBA" id="ARBA00023239"/>
    </source>
</evidence>
<dbReference type="STRING" id="545694.TREPR_0640"/>
<evidence type="ECO:0000256" key="7">
    <source>
        <dbReference type="HAMAP-Rule" id="MF_00300"/>
    </source>
</evidence>
<sequence length="394" mass="41427">MAGNSFGTIFTVTTFGESHGPALGCIVDGCPAGLPLDIGDIRRELRRRRPGGGGPATTRSEEDEPEILSGVFEGKTLGTPIAIMVRNNNQRSSDYDELRDLYRPGHADWAWEAKYGFRDHRGGGRSSARETLGRVAAGAVAKAFLATQGISIHGWTSFAARIHAPGPDEQGFDLEEVERNPLRFPHREKAEQALEIIEGLRKEGDSAGGTVSCRVLGLKPGLGTPVFGKLDALLASAMLSLGAAKGIEFGAGFRAASMQGSSANDSPIPPASGRSAAASLGSVNNDRFIPHTKGADSISSLPPGVPDLDYAANNAGGILGGISTGMPLDFTVAFKPVPSISKKQQTLDRSGTVRELVIQGRHDVCLCPRAVPVVEAMAALVLADLLLLSRSDRI</sequence>
<dbReference type="EMBL" id="CP001843">
    <property type="protein sequence ID" value="AEF86099.1"/>
    <property type="molecule type" value="Genomic_DNA"/>
</dbReference>
<comment type="subunit">
    <text evidence="7">Homotetramer.</text>
</comment>
<dbReference type="GO" id="GO:0009073">
    <property type="term" value="P:aromatic amino acid family biosynthetic process"/>
    <property type="evidence" value="ECO:0007669"/>
    <property type="project" value="UniProtKB-KW"/>
</dbReference>
<evidence type="ECO:0000256" key="1">
    <source>
        <dbReference type="ARBA" id="ARBA00005044"/>
    </source>
</evidence>
<accession>F5YK45</accession>
<name>F5YK45_TREPZ</name>
<dbReference type="GO" id="GO:0008652">
    <property type="term" value="P:amino acid biosynthetic process"/>
    <property type="evidence" value="ECO:0007669"/>
    <property type="project" value="UniProtKB-KW"/>
</dbReference>
<evidence type="ECO:0000256" key="9">
    <source>
        <dbReference type="SAM" id="MobiDB-lite"/>
    </source>
</evidence>
<dbReference type="NCBIfam" id="NF003793">
    <property type="entry name" value="PRK05382.1"/>
    <property type="match status" value="1"/>
</dbReference>
<dbReference type="PROSITE" id="PS00787">
    <property type="entry name" value="CHORISMATE_SYNTHASE_1"/>
    <property type="match status" value="1"/>
</dbReference>
<dbReference type="PIRSF" id="PIRSF001456">
    <property type="entry name" value="Chorismate_synth"/>
    <property type="match status" value="1"/>
</dbReference>
<evidence type="ECO:0000313" key="11">
    <source>
        <dbReference type="Proteomes" id="UP000009223"/>
    </source>
</evidence>
<organism evidence="10 11">
    <name type="scientific">Treponema primitia (strain ATCC BAA-887 / DSM 12427 / ZAS-2)</name>
    <dbReference type="NCBI Taxonomy" id="545694"/>
    <lineage>
        <taxon>Bacteria</taxon>
        <taxon>Pseudomonadati</taxon>
        <taxon>Spirochaetota</taxon>
        <taxon>Spirochaetia</taxon>
        <taxon>Spirochaetales</taxon>
        <taxon>Treponemataceae</taxon>
        <taxon>Treponema</taxon>
    </lineage>
</organism>
<feature type="region of interest" description="Disordered" evidence="9">
    <location>
        <begin position="258"/>
        <end position="278"/>
    </location>
</feature>
<dbReference type="NCBIfam" id="TIGR00033">
    <property type="entry name" value="aroC"/>
    <property type="match status" value="1"/>
</dbReference>
<keyword evidence="4 7" id="KW-0028">Amino-acid biosynthesis</keyword>
<dbReference type="KEGG" id="tpi:TREPR_0640"/>
<evidence type="ECO:0000256" key="2">
    <source>
        <dbReference type="ARBA" id="ARBA00008014"/>
    </source>
</evidence>
<comment type="caution">
    <text evidence="7">Lacks conserved residue(s) required for the propagation of feature annotation.</text>
</comment>
<dbReference type="OrthoDB" id="9771806at2"/>
<gene>
    <name evidence="7 10" type="primary">aroC</name>
    <name evidence="10" type="ordered locus">TREPR_0640</name>
</gene>
<dbReference type="PROSITE" id="PS00789">
    <property type="entry name" value="CHORISMATE_SYNTHASE_3"/>
    <property type="match status" value="1"/>
</dbReference>
<evidence type="ECO:0000313" key="10">
    <source>
        <dbReference type="EMBL" id="AEF86099.1"/>
    </source>
</evidence>
<keyword evidence="11" id="KW-1185">Reference proteome</keyword>
<dbReference type="EC" id="4.2.3.5" evidence="3 7"/>
<keyword evidence="5 7" id="KW-0057">Aromatic amino acid biosynthesis</keyword>
<feature type="binding site" evidence="7">
    <location>
        <position position="48"/>
    </location>
    <ligand>
        <name>NADP(+)</name>
        <dbReference type="ChEBI" id="CHEBI:58349"/>
    </ligand>
</feature>
<dbReference type="HAMAP" id="MF_00300">
    <property type="entry name" value="Chorismate_synth"/>
    <property type="match status" value="1"/>
</dbReference>
<dbReference type="GO" id="GO:0004107">
    <property type="term" value="F:chorismate synthase activity"/>
    <property type="evidence" value="ECO:0007669"/>
    <property type="project" value="UniProtKB-UniRule"/>
</dbReference>
<comment type="cofactor">
    <cofactor evidence="7 8">
        <name>FMNH2</name>
        <dbReference type="ChEBI" id="CHEBI:57618"/>
    </cofactor>
    <text evidence="7 8">Reduced FMN (FMNH(2)).</text>
</comment>
<reference evidence="10 11" key="2">
    <citation type="journal article" date="2011" name="ISME J.">
        <title>RNA-seq reveals cooperative metabolic interactions between two termite-gut spirochete species in co-culture.</title>
        <authorList>
            <person name="Rosenthal A.Z."/>
            <person name="Matson E.G."/>
            <person name="Eldar A."/>
            <person name="Leadbetter J.R."/>
        </authorList>
    </citation>
    <scope>NUCLEOTIDE SEQUENCE [LARGE SCALE GENOMIC DNA]</scope>
    <source>
        <strain evidence="11">ATCC BAA-887 / DSM 12427 / ZAS-2</strain>
    </source>
</reference>
<dbReference type="InterPro" id="IPR000453">
    <property type="entry name" value="Chorismate_synth"/>
</dbReference>
<dbReference type="eggNOG" id="COG0082">
    <property type="taxonomic scope" value="Bacteria"/>
</dbReference>
<keyword evidence="7" id="KW-0288">FMN</keyword>
<dbReference type="SUPFAM" id="SSF103263">
    <property type="entry name" value="Chorismate synthase, AroC"/>
    <property type="match status" value="1"/>
</dbReference>